<name>A0AAE0PKW3_SORBR</name>
<protein>
    <submittedName>
        <fullName evidence="2">Uncharacterized protein</fullName>
    </submittedName>
</protein>
<keyword evidence="3" id="KW-1185">Reference proteome</keyword>
<evidence type="ECO:0000256" key="1">
    <source>
        <dbReference type="SAM" id="MobiDB-lite"/>
    </source>
</evidence>
<feature type="region of interest" description="Disordered" evidence="1">
    <location>
        <begin position="36"/>
        <end position="153"/>
    </location>
</feature>
<sequence>MALSLSLSSTAALPPIQTITFIPTTFTTSIIPDSPSPFSSSFSSVSDNLPSSSSFFISNEEHPPTPAPSSSLTPETTCDAACQQTQQEEEQEENDREYDEKEWGRGRGREGVEELEEERGEEMGLRGEEGNVGGGSAAYGEGGKEGGGRRRRGGDKMGMMWLVLRFWLREREREEDVKQQSHFGGVVNALPCYSQESKFRQFPRELPYYFPTSTSTSSSRAELDLDKVFPEYYKAQTGGYQSILPGRWSSDLAIPS</sequence>
<feature type="compositionally biased region" description="Acidic residues" evidence="1">
    <location>
        <begin position="87"/>
        <end position="97"/>
    </location>
</feature>
<feature type="compositionally biased region" description="Gly residues" evidence="1">
    <location>
        <begin position="130"/>
        <end position="141"/>
    </location>
</feature>
<evidence type="ECO:0000313" key="2">
    <source>
        <dbReference type="EMBL" id="KAK3401749.1"/>
    </source>
</evidence>
<reference evidence="2" key="2">
    <citation type="submission" date="2023-07" db="EMBL/GenBank/DDBJ databases">
        <authorList>
            <consortium name="Lawrence Berkeley National Laboratory"/>
            <person name="Haridas S."/>
            <person name="Hensen N."/>
            <person name="Bonometti L."/>
            <person name="Westerberg I."/>
            <person name="Brannstrom I.O."/>
            <person name="Guillou S."/>
            <person name="Cros-Aarteil S."/>
            <person name="Calhoun S."/>
            <person name="Kuo A."/>
            <person name="Mondo S."/>
            <person name="Pangilinan J."/>
            <person name="Riley R."/>
            <person name="LaButti K."/>
            <person name="Andreopoulos B."/>
            <person name="Lipzen A."/>
            <person name="Chen C."/>
            <person name="Yanf M."/>
            <person name="Daum C."/>
            <person name="Ng V."/>
            <person name="Clum A."/>
            <person name="Steindorff A."/>
            <person name="Ohm R."/>
            <person name="Martin F."/>
            <person name="Silar P."/>
            <person name="Natvig D."/>
            <person name="Lalanne C."/>
            <person name="Gautier V."/>
            <person name="Ament-velasquez S.L."/>
            <person name="Kruys A."/>
            <person name="Hutchinson M.I."/>
            <person name="Powell A.J."/>
            <person name="Barry K."/>
            <person name="Miller A.N."/>
            <person name="Grigoriev I.V."/>
            <person name="Debuchy R."/>
            <person name="Gladieux P."/>
            <person name="Thoren M.H."/>
            <person name="Johannesson H."/>
        </authorList>
    </citation>
    <scope>NUCLEOTIDE SEQUENCE</scope>
    <source>
        <strain evidence="2">FGSC 1904</strain>
    </source>
</reference>
<dbReference type="EMBL" id="JAUTDP010000002">
    <property type="protein sequence ID" value="KAK3401749.1"/>
    <property type="molecule type" value="Genomic_DNA"/>
</dbReference>
<proteinExistence type="predicted"/>
<feature type="compositionally biased region" description="Low complexity" evidence="1">
    <location>
        <begin position="68"/>
        <end position="77"/>
    </location>
</feature>
<evidence type="ECO:0000313" key="3">
    <source>
        <dbReference type="Proteomes" id="UP001281003"/>
    </source>
</evidence>
<dbReference type="AlphaFoldDB" id="A0AAE0PKW3"/>
<gene>
    <name evidence="2" type="ORF">B0T20DRAFT_389680</name>
</gene>
<accession>A0AAE0PKW3</accession>
<reference evidence="2" key="1">
    <citation type="journal article" date="2023" name="Mol. Phylogenet. Evol.">
        <title>Genome-scale phylogeny and comparative genomics of the fungal order Sordariales.</title>
        <authorList>
            <person name="Hensen N."/>
            <person name="Bonometti L."/>
            <person name="Westerberg I."/>
            <person name="Brannstrom I.O."/>
            <person name="Guillou S."/>
            <person name="Cros-Aarteil S."/>
            <person name="Calhoun S."/>
            <person name="Haridas S."/>
            <person name="Kuo A."/>
            <person name="Mondo S."/>
            <person name="Pangilinan J."/>
            <person name="Riley R."/>
            <person name="LaButti K."/>
            <person name="Andreopoulos B."/>
            <person name="Lipzen A."/>
            <person name="Chen C."/>
            <person name="Yan M."/>
            <person name="Daum C."/>
            <person name="Ng V."/>
            <person name="Clum A."/>
            <person name="Steindorff A."/>
            <person name="Ohm R.A."/>
            <person name="Martin F."/>
            <person name="Silar P."/>
            <person name="Natvig D.O."/>
            <person name="Lalanne C."/>
            <person name="Gautier V."/>
            <person name="Ament-Velasquez S.L."/>
            <person name="Kruys A."/>
            <person name="Hutchinson M.I."/>
            <person name="Powell A.J."/>
            <person name="Barry K."/>
            <person name="Miller A.N."/>
            <person name="Grigoriev I.V."/>
            <person name="Debuchy R."/>
            <person name="Gladieux P."/>
            <person name="Hiltunen Thoren M."/>
            <person name="Johannesson H."/>
        </authorList>
    </citation>
    <scope>NUCLEOTIDE SEQUENCE</scope>
    <source>
        <strain evidence="2">FGSC 1904</strain>
    </source>
</reference>
<organism evidence="2 3">
    <name type="scientific">Sordaria brevicollis</name>
    <dbReference type="NCBI Taxonomy" id="83679"/>
    <lineage>
        <taxon>Eukaryota</taxon>
        <taxon>Fungi</taxon>
        <taxon>Dikarya</taxon>
        <taxon>Ascomycota</taxon>
        <taxon>Pezizomycotina</taxon>
        <taxon>Sordariomycetes</taxon>
        <taxon>Sordariomycetidae</taxon>
        <taxon>Sordariales</taxon>
        <taxon>Sordariaceae</taxon>
        <taxon>Sordaria</taxon>
    </lineage>
</organism>
<feature type="compositionally biased region" description="Basic and acidic residues" evidence="1">
    <location>
        <begin position="98"/>
        <end position="112"/>
    </location>
</feature>
<dbReference type="Proteomes" id="UP001281003">
    <property type="component" value="Unassembled WGS sequence"/>
</dbReference>
<comment type="caution">
    <text evidence="2">The sequence shown here is derived from an EMBL/GenBank/DDBJ whole genome shotgun (WGS) entry which is preliminary data.</text>
</comment>
<feature type="compositionally biased region" description="Low complexity" evidence="1">
    <location>
        <begin position="36"/>
        <end position="58"/>
    </location>
</feature>